<name>A0A8E2JNS4_9PEZI</name>
<evidence type="ECO:0000313" key="3">
    <source>
        <dbReference type="Proteomes" id="UP000250140"/>
    </source>
</evidence>
<reference evidence="2 3" key="1">
    <citation type="journal article" date="2016" name="Nat. Commun.">
        <title>Ectomycorrhizal ecology is imprinted in the genome of the dominant symbiotic fungus Cenococcum geophilum.</title>
        <authorList>
            <consortium name="DOE Joint Genome Institute"/>
            <person name="Peter M."/>
            <person name="Kohler A."/>
            <person name="Ohm R.A."/>
            <person name="Kuo A."/>
            <person name="Krutzmann J."/>
            <person name="Morin E."/>
            <person name="Arend M."/>
            <person name="Barry K.W."/>
            <person name="Binder M."/>
            <person name="Choi C."/>
            <person name="Clum A."/>
            <person name="Copeland A."/>
            <person name="Grisel N."/>
            <person name="Haridas S."/>
            <person name="Kipfer T."/>
            <person name="LaButti K."/>
            <person name="Lindquist E."/>
            <person name="Lipzen A."/>
            <person name="Maire R."/>
            <person name="Meier B."/>
            <person name="Mihaltcheva S."/>
            <person name="Molinier V."/>
            <person name="Murat C."/>
            <person name="Poggeler S."/>
            <person name="Quandt C.A."/>
            <person name="Sperisen C."/>
            <person name="Tritt A."/>
            <person name="Tisserant E."/>
            <person name="Crous P.W."/>
            <person name="Henrissat B."/>
            <person name="Nehls U."/>
            <person name="Egli S."/>
            <person name="Spatafora J.W."/>
            <person name="Grigoriev I.V."/>
            <person name="Martin F.M."/>
        </authorList>
    </citation>
    <scope>NUCLEOTIDE SEQUENCE [LARGE SCALE GENOMIC DNA]</scope>
    <source>
        <strain evidence="2 3">CBS 207.34</strain>
    </source>
</reference>
<protein>
    <submittedName>
        <fullName evidence="2">Uncharacterized protein</fullName>
    </submittedName>
</protein>
<keyword evidence="1" id="KW-0472">Membrane</keyword>
<organism evidence="2 3">
    <name type="scientific">Glonium stellatum</name>
    <dbReference type="NCBI Taxonomy" id="574774"/>
    <lineage>
        <taxon>Eukaryota</taxon>
        <taxon>Fungi</taxon>
        <taxon>Dikarya</taxon>
        <taxon>Ascomycota</taxon>
        <taxon>Pezizomycotina</taxon>
        <taxon>Dothideomycetes</taxon>
        <taxon>Pleosporomycetidae</taxon>
        <taxon>Gloniales</taxon>
        <taxon>Gloniaceae</taxon>
        <taxon>Glonium</taxon>
    </lineage>
</organism>
<sequence>MVTSHSAPSWPTSSFLLILILRLSAFDRWLWLLIMETKCAVASRAGILLPGLESCRAYYGASPKRNPQLSSSVSIQFHPIRFGRRVMDNSSHTLPPCGGRLGTSWIISMGRPGEHTTTPKLIIFFFIIFFFYKK</sequence>
<keyword evidence="1" id="KW-0812">Transmembrane</keyword>
<proteinExistence type="predicted"/>
<keyword evidence="1" id="KW-1133">Transmembrane helix</keyword>
<feature type="transmembrane region" description="Helical" evidence="1">
    <location>
        <begin position="15"/>
        <end position="34"/>
    </location>
</feature>
<dbReference type="AlphaFoldDB" id="A0A8E2JNS4"/>
<accession>A0A8E2JNS4</accession>
<dbReference type="Proteomes" id="UP000250140">
    <property type="component" value="Unassembled WGS sequence"/>
</dbReference>
<keyword evidence="3" id="KW-1185">Reference proteome</keyword>
<dbReference type="EMBL" id="KV750598">
    <property type="protein sequence ID" value="OCL04115.1"/>
    <property type="molecule type" value="Genomic_DNA"/>
</dbReference>
<evidence type="ECO:0000256" key="1">
    <source>
        <dbReference type="SAM" id="Phobius"/>
    </source>
</evidence>
<gene>
    <name evidence="2" type="ORF">AOQ84DRAFT_126955</name>
</gene>
<evidence type="ECO:0000313" key="2">
    <source>
        <dbReference type="EMBL" id="OCL04115.1"/>
    </source>
</evidence>